<keyword evidence="3" id="KW-1185">Reference proteome</keyword>
<feature type="transmembrane region" description="Helical" evidence="1">
    <location>
        <begin position="162"/>
        <end position="184"/>
    </location>
</feature>
<dbReference type="Pfam" id="PF05145">
    <property type="entry name" value="AbrB"/>
    <property type="match status" value="1"/>
</dbReference>
<keyword evidence="1" id="KW-1133">Transmembrane helix</keyword>
<feature type="transmembrane region" description="Helical" evidence="1">
    <location>
        <begin position="196"/>
        <end position="215"/>
    </location>
</feature>
<feature type="transmembrane region" description="Helical" evidence="1">
    <location>
        <begin position="222"/>
        <end position="242"/>
    </location>
</feature>
<dbReference type="PIRSF" id="PIRSF038991">
    <property type="entry name" value="Protein_AbrB"/>
    <property type="match status" value="1"/>
</dbReference>
<feature type="transmembrane region" description="Helical" evidence="1">
    <location>
        <begin position="12"/>
        <end position="33"/>
    </location>
</feature>
<reference evidence="3" key="1">
    <citation type="journal article" date="2019" name="Int. J. Syst. Evol. Microbiol.">
        <title>The Global Catalogue of Microorganisms (GCM) 10K type strain sequencing project: providing services to taxonomists for standard genome sequencing and annotation.</title>
        <authorList>
            <consortium name="The Broad Institute Genomics Platform"/>
            <consortium name="The Broad Institute Genome Sequencing Center for Infectious Disease"/>
            <person name="Wu L."/>
            <person name="Ma J."/>
        </authorList>
    </citation>
    <scope>NUCLEOTIDE SEQUENCE [LARGE SCALE GENOMIC DNA]</scope>
    <source>
        <strain evidence="3">CGMCC 4.7242</strain>
    </source>
</reference>
<keyword evidence="1" id="KW-0812">Transmembrane</keyword>
<protein>
    <submittedName>
        <fullName evidence="2">AbrB family transcriptional regulator</fullName>
    </submittedName>
</protein>
<accession>A0ABW4S2R8</accession>
<dbReference type="InterPro" id="IPR007820">
    <property type="entry name" value="AbrB_fam"/>
</dbReference>
<dbReference type="PANTHER" id="PTHR38457">
    <property type="entry name" value="REGULATOR ABRB-RELATED"/>
    <property type="match status" value="1"/>
</dbReference>
<evidence type="ECO:0000313" key="2">
    <source>
        <dbReference type="EMBL" id="MFD1911679.1"/>
    </source>
</evidence>
<dbReference type="EMBL" id="JBHUGH010000003">
    <property type="protein sequence ID" value="MFD1911679.1"/>
    <property type="molecule type" value="Genomic_DNA"/>
</dbReference>
<sequence length="358" mass="36679">MPDLRLTILGVPLNAIILTCAIGCLGAVIASVLRLPLPFLLGSMLAVAGVAAAGMRPLGIAPAMPQRLRMWLIPVVGVAIGGTFTPDLLQGIGRWWPSIVGLALFIPLVHWCGYQLFLRAGGLSPQTAFFAAIPGGLIEAIAMGEDAGADIQMLTMLQFLRLILSIVLVPLIFTILTGAAVGSASGVQIDTGVAGLGAWDVAVLMASGIIGFVLGQRLHLPGGVITGPIVVSGLAHLAGLTAAVPPGWMIAITQLVVGISLGVRFLGLPRGTLGKAFGLALANCALTLGIGFLFALALHGAVGEKTGTVFLAFAPGGVAEMSLVALSLQVSVIYVTAHHVLRILLSVLVAQIFAGRLR</sequence>
<proteinExistence type="predicted"/>
<dbReference type="Proteomes" id="UP001597353">
    <property type="component" value="Unassembled WGS sequence"/>
</dbReference>
<evidence type="ECO:0000313" key="3">
    <source>
        <dbReference type="Proteomes" id="UP001597353"/>
    </source>
</evidence>
<feature type="transmembrane region" description="Helical" evidence="1">
    <location>
        <begin position="279"/>
        <end position="302"/>
    </location>
</feature>
<dbReference type="RefSeq" id="WP_390259995.1">
    <property type="nucleotide sequence ID" value="NZ_JBHUGH010000003.1"/>
</dbReference>
<feature type="transmembrane region" description="Helical" evidence="1">
    <location>
        <begin position="70"/>
        <end position="89"/>
    </location>
</feature>
<feature type="transmembrane region" description="Helical" evidence="1">
    <location>
        <begin position="95"/>
        <end position="117"/>
    </location>
</feature>
<comment type="caution">
    <text evidence="2">The sequence shown here is derived from an EMBL/GenBank/DDBJ whole genome shotgun (WGS) entry which is preliminary data.</text>
</comment>
<gene>
    <name evidence="2" type="ORF">ACFSGJ_05545</name>
</gene>
<organism evidence="2 3">
    <name type="scientific">Halodurantibacterium flavum</name>
    <dbReference type="NCBI Taxonomy" id="1382802"/>
    <lineage>
        <taxon>Bacteria</taxon>
        <taxon>Pseudomonadati</taxon>
        <taxon>Pseudomonadota</taxon>
        <taxon>Alphaproteobacteria</taxon>
        <taxon>Rhodobacterales</taxon>
        <taxon>Paracoccaceae</taxon>
        <taxon>Halodurantibacterium</taxon>
    </lineage>
</organism>
<feature type="transmembrane region" description="Helical" evidence="1">
    <location>
        <begin position="248"/>
        <end position="267"/>
    </location>
</feature>
<feature type="transmembrane region" description="Helical" evidence="1">
    <location>
        <begin position="39"/>
        <end position="58"/>
    </location>
</feature>
<keyword evidence="1" id="KW-0472">Membrane</keyword>
<dbReference type="PANTHER" id="PTHR38457:SF1">
    <property type="entry name" value="REGULATOR ABRB-RELATED"/>
    <property type="match status" value="1"/>
</dbReference>
<name>A0ABW4S2R8_9RHOB</name>
<evidence type="ECO:0000256" key="1">
    <source>
        <dbReference type="SAM" id="Phobius"/>
    </source>
</evidence>
<feature type="transmembrane region" description="Helical" evidence="1">
    <location>
        <begin position="308"/>
        <end position="328"/>
    </location>
</feature>